<protein>
    <submittedName>
        <fullName evidence="1">Uncharacterized protein</fullName>
    </submittedName>
</protein>
<comment type="caution">
    <text evidence="1">The sequence shown here is derived from an EMBL/GenBank/DDBJ whole genome shotgun (WGS) entry which is preliminary data.</text>
</comment>
<gene>
    <name evidence="1" type="ORF">S01H4_25023</name>
</gene>
<sequence>MSNNELYDKFQEDIYQYNLEIVNYLRSISVYFHSIPKSALMNRFRLIFQIIDMFVDRHVLISPLFDNDKQFIDYVTKLLLFMIEGFDSSPQ</sequence>
<accession>X1C7A9</accession>
<dbReference type="AlphaFoldDB" id="X1C7A9"/>
<organism evidence="1">
    <name type="scientific">marine sediment metagenome</name>
    <dbReference type="NCBI Taxonomy" id="412755"/>
    <lineage>
        <taxon>unclassified sequences</taxon>
        <taxon>metagenomes</taxon>
        <taxon>ecological metagenomes</taxon>
    </lineage>
</organism>
<evidence type="ECO:0000313" key="1">
    <source>
        <dbReference type="EMBL" id="GAG89187.1"/>
    </source>
</evidence>
<proteinExistence type="predicted"/>
<name>X1C7A9_9ZZZZ</name>
<reference evidence="1" key="1">
    <citation type="journal article" date="2014" name="Front. Microbiol.">
        <title>High frequency of phylogenetically diverse reductive dehalogenase-homologous genes in deep subseafloor sedimentary metagenomes.</title>
        <authorList>
            <person name="Kawai M."/>
            <person name="Futagami T."/>
            <person name="Toyoda A."/>
            <person name="Takaki Y."/>
            <person name="Nishi S."/>
            <person name="Hori S."/>
            <person name="Arai W."/>
            <person name="Tsubouchi T."/>
            <person name="Morono Y."/>
            <person name="Uchiyama I."/>
            <person name="Ito T."/>
            <person name="Fujiyama A."/>
            <person name="Inagaki F."/>
            <person name="Takami H."/>
        </authorList>
    </citation>
    <scope>NUCLEOTIDE SEQUENCE</scope>
    <source>
        <strain evidence="1">Expedition CK06-06</strain>
    </source>
</reference>
<dbReference type="EMBL" id="BART01011850">
    <property type="protein sequence ID" value="GAG89187.1"/>
    <property type="molecule type" value="Genomic_DNA"/>
</dbReference>